<keyword evidence="3" id="KW-1185">Reference proteome</keyword>
<gene>
    <name evidence="2" type="ORF">GL4_2625</name>
</gene>
<protein>
    <submittedName>
        <fullName evidence="2">Uncharacterized protein</fullName>
    </submittedName>
</protein>
<evidence type="ECO:0000313" key="3">
    <source>
        <dbReference type="Proteomes" id="UP000031643"/>
    </source>
</evidence>
<keyword evidence="1" id="KW-0472">Membrane</keyword>
<feature type="transmembrane region" description="Helical" evidence="1">
    <location>
        <begin position="35"/>
        <end position="53"/>
    </location>
</feature>
<evidence type="ECO:0000313" key="2">
    <source>
        <dbReference type="EMBL" id="BAQ18059.1"/>
    </source>
</evidence>
<name>A0A0A8K7T0_9HYPH</name>
<dbReference type="HOGENOM" id="CLU_208576_0_0_5"/>
<sequence length="56" mass="6070">MNLSAPTTMVFVISIVLAILAVLSTFMPLPIIGEYKFWVAIAAYVILAIGNIFRGV</sequence>
<dbReference type="EMBL" id="AP014648">
    <property type="protein sequence ID" value="BAQ18059.1"/>
    <property type="molecule type" value="Genomic_DNA"/>
</dbReference>
<accession>A0A0A8K7T0</accession>
<organism evidence="2 3">
    <name type="scientific">Methyloceanibacter caenitepidi</name>
    <dbReference type="NCBI Taxonomy" id="1384459"/>
    <lineage>
        <taxon>Bacteria</taxon>
        <taxon>Pseudomonadati</taxon>
        <taxon>Pseudomonadota</taxon>
        <taxon>Alphaproteobacteria</taxon>
        <taxon>Hyphomicrobiales</taxon>
        <taxon>Hyphomicrobiaceae</taxon>
        <taxon>Methyloceanibacter</taxon>
    </lineage>
</organism>
<dbReference type="Proteomes" id="UP000031643">
    <property type="component" value="Chromosome"/>
</dbReference>
<reference evidence="2 3" key="1">
    <citation type="submission" date="2014-09" db="EMBL/GenBank/DDBJ databases">
        <title>Genome sequencing of Methyloceanibacter caenitepidi Gela4.</title>
        <authorList>
            <person name="Takeuchi M."/>
            <person name="Susumu S."/>
            <person name="Kamagata Y."/>
            <person name="Oshima K."/>
            <person name="Hattori M."/>
            <person name="Iwasaki W."/>
        </authorList>
    </citation>
    <scope>NUCLEOTIDE SEQUENCE [LARGE SCALE GENOMIC DNA]</scope>
    <source>
        <strain evidence="2 3">Gela4</strain>
    </source>
</reference>
<dbReference type="KEGG" id="mcg:GL4_2625"/>
<proteinExistence type="predicted"/>
<keyword evidence="1" id="KW-0812">Transmembrane</keyword>
<dbReference type="AlphaFoldDB" id="A0A0A8K7T0"/>
<keyword evidence="1" id="KW-1133">Transmembrane helix</keyword>
<evidence type="ECO:0000256" key="1">
    <source>
        <dbReference type="SAM" id="Phobius"/>
    </source>
</evidence>
<feature type="transmembrane region" description="Helical" evidence="1">
    <location>
        <begin position="7"/>
        <end position="29"/>
    </location>
</feature>